<gene>
    <name evidence="2" type="primary">dltD_2</name>
    <name evidence="2" type="ORF">SAMEA2554237_00900</name>
</gene>
<keyword evidence="1" id="KW-0472">Membrane</keyword>
<evidence type="ECO:0000313" key="2">
    <source>
        <dbReference type="EMBL" id="VNP22302.1"/>
    </source>
</evidence>
<dbReference type="NCBIfam" id="TIGR04092">
    <property type="entry name" value="LTA_DltD"/>
    <property type="match status" value="1"/>
</dbReference>
<feature type="transmembrane region" description="Helical" evidence="1">
    <location>
        <begin position="6"/>
        <end position="26"/>
    </location>
</feature>
<dbReference type="InterPro" id="IPR006998">
    <property type="entry name" value="DltD"/>
</dbReference>
<dbReference type="InterPro" id="IPR023896">
    <property type="entry name" value="LTA_DltD"/>
</dbReference>
<evidence type="ECO:0000256" key="1">
    <source>
        <dbReference type="SAM" id="Phobius"/>
    </source>
</evidence>
<dbReference type="PANTHER" id="PTHR40039">
    <property type="entry name" value="PROTEIN DLTD"/>
    <property type="match status" value="1"/>
</dbReference>
<dbReference type="AlphaFoldDB" id="A0A4J1SQF3"/>
<keyword evidence="1" id="KW-1133">Transmembrane helix</keyword>
<accession>A0A4J1SQF3</accession>
<dbReference type="EMBL" id="CAATFX010000006">
    <property type="protein sequence ID" value="VNP22302.1"/>
    <property type="molecule type" value="Genomic_DNA"/>
</dbReference>
<dbReference type="PANTHER" id="PTHR40039:SF1">
    <property type="entry name" value="PROTEIN DLTD"/>
    <property type="match status" value="1"/>
</dbReference>
<proteinExistence type="predicted"/>
<dbReference type="Pfam" id="PF04914">
    <property type="entry name" value="DltD"/>
    <property type="match status" value="1"/>
</dbReference>
<sequence length="159" mass="18291">MLKRLWMIFGPVLIAGLLVFLLIFFYPTEMHHNLGAEKRSAVATTIDSFKERSQKVRALSDPNVRFVPFFGSSEWLRFDGAHPAVLAEKYNRSYRPYLLGQGGAASLNQYFGMQQMLPQLENKQVVYVISPQWFSKNGYDPAAFQQYFNGDQLTSFLKH</sequence>
<keyword evidence="1" id="KW-0812">Transmembrane</keyword>
<protein>
    <submittedName>
        <fullName evidence="2">Protein involved in D-alanine esterification of lipoteichoic acid and wall teichoic acid (D-alanine transfer protein)</fullName>
    </submittedName>
</protein>
<reference evidence="2" key="1">
    <citation type="submission" date="2019-04" db="EMBL/GenBank/DDBJ databases">
        <authorList>
            <consortium name="Pathogen Informatics"/>
        </authorList>
    </citation>
    <scope>NUCLEOTIDE SEQUENCE</scope>
    <source>
        <strain evidence="2">GPSC17</strain>
    </source>
</reference>
<name>A0A4J1SQF3_STREE</name>
<organism evidence="2">
    <name type="scientific">Streptococcus pneumoniae</name>
    <dbReference type="NCBI Taxonomy" id="1313"/>
    <lineage>
        <taxon>Bacteria</taxon>
        <taxon>Bacillati</taxon>
        <taxon>Bacillota</taxon>
        <taxon>Bacilli</taxon>
        <taxon>Lactobacillales</taxon>
        <taxon>Streptococcaceae</taxon>
        <taxon>Streptococcus</taxon>
    </lineage>
</organism>